<dbReference type="Proteomes" id="UP000792865">
    <property type="component" value="Chromosome"/>
</dbReference>
<feature type="region of interest" description="Disordered" evidence="1">
    <location>
        <begin position="276"/>
        <end position="325"/>
    </location>
</feature>
<feature type="compositionally biased region" description="Polar residues" evidence="1">
    <location>
        <begin position="311"/>
        <end position="325"/>
    </location>
</feature>
<dbReference type="EMBL" id="CP022932">
    <property type="protein sequence ID" value="ASV33279.1"/>
    <property type="molecule type" value="Genomic_DNA"/>
</dbReference>
<gene>
    <name evidence="2" type="ORF">CJJ18_03440</name>
</gene>
<accession>A0AAC9VIS7</accession>
<protein>
    <submittedName>
        <fullName evidence="2">Uncharacterized protein</fullName>
    </submittedName>
</protein>
<feature type="compositionally biased region" description="Basic and acidic residues" evidence="1">
    <location>
        <begin position="300"/>
        <end position="310"/>
    </location>
</feature>
<name>A0AAC9VIS7_9ENTR</name>
<sequence length="406" mass="46743">MSDDSRGFDRHCKKLVNTMPFIETHKNQMVTQNTLGQNNDEHKTGALEENLRKVSSIDHPMPGSKIATDDQMTTGIKEIRGEIEKNIKENEKKRVARYQLPQCRYQLPQCEGNEKKVEYFSNIVNYAAMILESVEGKSDSQKLGKWTKDLQSDFLKLKTAFEKSSDQQNSLDILRKNKKLTQSLQGTIREIVDDLAKHNKHEDKSILDIFMEKNTYLNSDEMKKHVDLDKHEFRQLKNHVESFSSLDPANLINCQDIYKALSQDLPCCYQLKGGKNTTPHSKEIPHRPAKMTHSQSAKSSLREVNKRSNDNLESVENTPGRATSTVNPKYLIEKKDETNSSNSIEGKAVQSTPETLKAIEDEDLQPLTKNVQYRNHPNLFDIWNFSTSSWIKNSFINAIYRFFKNK</sequence>
<evidence type="ECO:0000313" key="3">
    <source>
        <dbReference type="Proteomes" id="UP000792865"/>
    </source>
</evidence>
<reference evidence="2" key="1">
    <citation type="submission" date="2017-08" db="EMBL/GenBank/DDBJ databases">
        <title>Genome sequence of Candidatus Hamiltonella defensa from Acyrthosiphon pisum strain MI47.</title>
        <authorList>
            <person name="Patel V.A."/>
            <person name="Chevignon G."/>
            <person name="Russell J.A."/>
            <person name="Oliver K.M."/>
        </authorList>
    </citation>
    <scope>NUCLEOTIDE SEQUENCE</scope>
    <source>
        <strain evidence="2">MI47</strain>
    </source>
</reference>
<evidence type="ECO:0000313" key="2">
    <source>
        <dbReference type="EMBL" id="ASV33279.1"/>
    </source>
</evidence>
<proteinExistence type="predicted"/>
<evidence type="ECO:0000256" key="1">
    <source>
        <dbReference type="SAM" id="MobiDB-lite"/>
    </source>
</evidence>
<dbReference type="AlphaFoldDB" id="A0AAC9VIS7"/>
<organism evidence="2 3">
    <name type="scientific">Candidatus Williamhamiltonella defendens</name>
    <dbReference type="NCBI Taxonomy" id="138072"/>
    <lineage>
        <taxon>Bacteria</taxon>
        <taxon>Pseudomonadati</taxon>
        <taxon>Pseudomonadota</taxon>
        <taxon>Gammaproteobacteria</taxon>
        <taxon>Enterobacterales</taxon>
        <taxon>Enterobacteriaceae</taxon>
        <taxon>aphid secondary symbionts</taxon>
        <taxon>Candidatus Williamhamiltonella</taxon>
    </lineage>
</organism>